<dbReference type="InterPro" id="IPR027796">
    <property type="entry name" value="OTT_1508_deam-like"/>
</dbReference>
<comment type="caution">
    <text evidence="1">The sequence shown here is derived from an EMBL/GenBank/DDBJ whole genome shotgun (WGS) entry which is preliminary data.</text>
</comment>
<evidence type="ECO:0000313" key="2">
    <source>
        <dbReference type="Proteomes" id="UP001187682"/>
    </source>
</evidence>
<gene>
    <name evidence="1" type="ORF">DNG_04458</name>
</gene>
<dbReference type="Proteomes" id="UP001187682">
    <property type="component" value="Unassembled WGS sequence"/>
</dbReference>
<dbReference type="PANTHER" id="PTHR42037">
    <property type="match status" value="1"/>
</dbReference>
<proteinExistence type="predicted"/>
<dbReference type="EMBL" id="ONZQ02000005">
    <property type="protein sequence ID" value="SPO01785.1"/>
    <property type="molecule type" value="Genomic_DNA"/>
</dbReference>
<dbReference type="AlphaFoldDB" id="A0AAE8SUJ9"/>
<dbReference type="Pfam" id="PF14441">
    <property type="entry name" value="OTT_1508_deam"/>
    <property type="match status" value="1"/>
</dbReference>
<dbReference type="PANTHER" id="PTHR42037:SF1">
    <property type="match status" value="1"/>
</dbReference>
<protein>
    <submittedName>
        <fullName evidence="1">Uncharacterized protein</fullName>
    </submittedName>
</protein>
<name>A0AAE8SUJ9_9PEZI</name>
<sequence>MPTATDDRPGESTSQNDYAADVRLGEVTELPQNLKRQFYPPLVLLDALNAPTVLKRRSYNDSTHGDTYDPEKIFHHFVSRVALICQVEPNGDAVSSCVVLQEPDRVEYVFTSNHRTKKQLASVAQALRGILDMVPPMDEESDKDDLEIRSKMLRAVLALSWCRVRRYLNALSQELRPCMASCERKGTEREKIASLTYTAAELAKTAKTDDHDQFSFATEAVIRELESLRKDSYLFSLICRSVAVEHKQANGMYWTEMCHISDRLKAYKGAIDSMFIARDNWPELFETFEVRFIPSSSRMGNVLAGGAKTAAQLVRVCTSDKNILPELEASVATLQNMHDIDDIINQTWTGGIKPVIHSEVQLHSWLESTGRTHPERFFGRYKFIGSSKPTCKLCSFYFDEHGTDVKVLPSHRNIYLQWRMPDVLDYGSPDDLEERKNVRKDLLHKIKKRVVADIVRTIKEKRADSQNHDSTDQRGRDLRSYLNASVADTMSSAMDNLSIVGEVDEVSDTVDTHTINFPGRDGLMLARRL</sequence>
<reference evidence="1" key="1">
    <citation type="submission" date="2018-03" db="EMBL/GenBank/DDBJ databases">
        <authorList>
            <person name="Guldener U."/>
        </authorList>
    </citation>
    <scope>NUCLEOTIDE SEQUENCE</scope>
</reference>
<accession>A0AAE8SUJ9</accession>
<organism evidence="1 2">
    <name type="scientific">Cephalotrichum gorgonifer</name>
    <dbReference type="NCBI Taxonomy" id="2041049"/>
    <lineage>
        <taxon>Eukaryota</taxon>
        <taxon>Fungi</taxon>
        <taxon>Dikarya</taxon>
        <taxon>Ascomycota</taxon>
        <taxon>Pezizomycotina</taxon>
        <taxon>Sordariomycetes</taxon>
        <taxon>Hypocreomycetidae</taxon>
        <taxon>Microascales</taxon>
        <taxon>Microascaceae</taxon>
        <taxon>Cephalotrichum</taxon>
    </lineage>
</organism>
<evidence type="ECO:0000313" key="1">
    <source>
        <dbReference type="EMBL" id="SPO01785.1"/>
    </source>
</evidence>
<keyword evidence="2" id="KW-1185">Reference proteome</keyword>